<organism evidence="4 5">
    <name type="scientific">Bacteroides reticulotermitis JCM 10512</name>
    <dbReference type="NCBI Taxonomy" id="1445607"/>
    <lineage>
        <taxon>Bacteria</taxon>
        <taxon>Pseudomonadati</taxon>
        <taxon>Bacteroidota</taxon>
        <taxon>Bacteroidia</taxon>
        <taxon>Bacteroidales</taxon>
        <taxon>Bacteroidaceae</taxon>
        <taxon>Bacteroides</taxon>
    </lineage>
</organism>
<evidence type="ECO:0000313" key="4">
    <source>
        <dbReference type="EMBL" id="GAE83957.1"/>
    </source>
</evidence>
<reference evidence="4 5" key="1">
    <citation type="journal article" date="2014" name="Genome Announc.">
        <title>Draft Genome Sequence of Bacteroides reticulotermitis Strain JCM 10512T, Isolated from the Gut of a Termite.</title>
        <authorList>
            <person name="Yuki M."/>
            <person name="Oshima K."/>
            <person name="Suda W."/>
            <person name="Sakamoto M."/>
            <person name="Iida T."/>
            <person name="Hattori M."/>
            <person name="Ohkuma M."/>
        </authorList>
    </citation>
    <scope>NUCLEOTIDE SEQUENCE [LARGE SCALE GENOMIC DNA]</scope>
    <source>
        <strain evidence="4 5">JCM 10512</strain>
    </source>
</reference>
<accession>W4UT54</accession>
<name>W4UT54_9BACE</name>
<dbReference type="Pfam" id="PF17973">
    <property type="entry name" value="bMG10"/>
    <property type="match status" value="1"/>
</dbReference>
<dbReference type="Pfam" id="PF01835">
    <property type="entry name" value="MG2"/>
    <property type="match status" value="1"/>
</dbReference>
<dbReference type="Gene3D" id="1.50.10.20">
    <property type="match status" value="1"/>
</dbReference>
<dbReference type="SUPFAM" id="SSF48239">
    <property type="entry name" value="Terpenoid cyclases/Protein prenyltransferases"/>
    <property type="match status" value="1"/>
</dbReference>
<protein>
    <recommendedName>
        <fullName evidence="3">Alpha-2-macroglobulin domain-containing protein</fullName>
    </recommendedName>
</protein>
<dbReference type="STRING" id="1445607.JCM10512_2264"/>
<comment type="similarity">
    <text evidence="1">Belongs to the protease inhibitor I39 (alpha-2-macroglobulin) family. Bacterial alpha-2-macroglobulin subfamily.</text>
</comment>
<evidence type="ECO:0000256" key="2">
    <source>
        <dbReference type="SAM" id="SignalP"/>
    </source>
</evidence>
<gene>
    <name evidence="4" type="ORF">JCM10512_2264</name>
</gene>
<evidence type="ECO:0000313" key="5">
    <source>
        <dbReference type="Proteomes" id="UP000019131"/>
    </source>
</evidence>
<comment type="caution">
    <text evidence="4">The sequence shown here is derived from an EMBL/GenBank/DDBJ whole genome shotgun (WGS) entry which is preliminary data.</text>
</comment>
<sequence length="1924" mass="216771">MGFMKIKKVYFWVLLGLIISSFVQAQTYDKLWKQVEQAQQKSLPQTVLKLSDAIYQKGEREKNSGQMLKAYMLQMECRGALTPDSLYVGIERLEKWASQTNIPMDRAILHSLLAEKYAQYANDNQWQLRRQTSIVGEAPSADMREWTLNMFTDTVRSHIQAALKDSVLLLATSSRTYIPFVELGETSRFYHHDMYHLLVSRSLDALKQINFSDRYVSESPSIIKQDIIELYNRMLSTYKASDSKEGYLLAALDYLAWKHTGVGNLNESYLRQIGPRAAVKPTDYEVALNELKEKYNSEAICAEVYLALANHAIENEQPKTALQLCDEAIRLYPKYDRINALKNLREDILSPHLTVNTSSSAFPGEDLKLTVSHKNLNGFTVRLYRSVKGITEMPESKMKPYLLKEQHYTVLRPEDYRAQDTVFTWKAPELGSYAMRIVPDTYTKNNTTCAFNITRFKVLTCRMPQEQYQVVALDRETGHPIPYAKVTLYDNKEKVVDEFTTNEAGKVAFLWKPAYRYLIAAKDNDSAMTKQYIYGSNYGRYTPDANAEHITLLTDRSLYRPGQTVYIKGIAHTQSSDTAQVISNKEYTVKLTDANNQEVAQKKVRTNEFGSFTSDFALPAACLNGMFSLEVAGNRINIRVEEYKRPTFNITFEEQTAGYQLGDEITVKGKAAAYSGVLLQNLPVKYTVKRSSYFFWTLDRETQIASGEVSTNDNGEFAIPVRLEEDKVTDDINGVFYRYQIEAVVTNVSGETQTSVQVVSAGNHSLIMQANLEERALKDDSVSLRLNVQNLNGRSVEAEGTYRLFRAKEDSMTPLEDVPVVTGTFVANQELKVDWKHLASGSYVLKAVVKDSLGREVTDYAKTVLFSTSDRRPPVTTPTWLYQENVAFDATHPAVFYFGTSEKDTYWMMDVFSGDRLLESKALNLSDTIVRFDYPYKESYGDGVLIQFCMVRNGEVYQEQVRLTKRLPDKKLTLKWEVFRDKLRPGQTEEWKLTIKTPQGQPADAEMLATMYDASLDKIWKQQQDFKLIYARTEVFVNWMIPFKDIQSFYYWWDRANLKLSPLVYDSFVTNQSAPIFNMVGRSTGGLMIRGNAAVAQEVISIADAKSGGGVDLAESKQLKGKLMGVVASTSADKSNSRLYEEGSEEKLSAPTADLRTNFAETAFFYPQLRTNEQGEVSFSFTLPESLTRWNFRGYAHTKGMLMGTLDGEAVASKEFMLTPNLPRFVRVGDVTSISASIANMTGKPQAGTVTMVLFDPITEKVISTQKQKFSLTTGQTLGVNFRFTATDKYEVMGCRLIADSGTFSDGEQQLLPVLSNKEQLTETLAMPLRGEGARVFSLENLFNRHNKTATDRKLTVEVTGNPAWYAVQSLPSLNLPVNDDAISWATAYYANTLASHIMNSQPRIKSVFDSWKLQGGTKDTFLSNLQKNQEVKNILLSESPWVMEAQTEQQQQERIATLFDLNTIQNNNISALTKLSELQNADGAWSWYKGMNGSQYVTAYIVNVNARLAMLTGSKPADAMLALQQKAFTYLHQSALKEYTDILKYQQRGEKPSGLSTNALQYLYLIAISGEEVPEANKAAYAYYLSQVPKMLSGASVDTKSIAVVILDKAGRKKDAQDFVASLKEHLTKTDEQGMFFAFNENPYTWGGLKLPAHVHVMEALSLVGGNEDAVEEMKLWLLAQKRTQQWTSPVATADAVYALLMQGTNLLETKGDVRVTVGNEVLETLSPAKTTVPGLGYVKRSFTEKQVVNAREIKVEKRDPGIAWGAVYAQYESPLADVEQQGAELNVQKQMYVERLVNNVAQLQLLTNKTPLQVGDKVVSRLSIRLDRPMDFVQLKDQRAACFEPIDNLSGYRWGAGTGYYVDVKDASTNFFFDRLGKGLYVLEYSYRVSRSGTYTSGLAIMQSAYAPEYASHSGSITVEVK</sequence>
<proteinExistence type="inferred from homology"/>
<evidence type="ECO:0000259" key="3">
    <source>
        <dbReference type="SMART" id="SM01360"/>
    </source>
</evidence>
<keyword evidence="2" id="KW-0732">Signal</keyword>
<feature type="chain" id="PRO_5004851475" description="Alpha-2-macroglobulin domain-containing protein" evidence="2">
    <location>
        <begin position="26"/>
        <end position="1924"/>
    </location>
</feature>
<dbReference type="EMBL" id="BAIV01000012">
    <property type="protein sequence ID" value="GAE83957.1"/>
    <property type="molecule type" value="Genomic_DNA"/>
</dbReference>
<dbReference type="PANTHER" id="PTHR40094">
    <property type="entry name" value="ALPHA-2-MACROGLOBULIN HOMOLOG"/>
    <property type="match status" value="1"/>
</dbReference>
<dbReference type="Pfam" id="PF00207">
    <property type="entry name" value="A2M"/>
    <property type="match status" value="1"/>
</dbReference>
<keyword evidence="5" id="KW-1185">Reference proteome</keyword>
<dbReference type="InterPro" id="IPR051802">
    <property type="entry name" value="YfhM-like"/>
</dbReference>
<dbReference type="InterPro" id="IPR041246">
    <property type="entry name" value="Bact_MG10"/>
</dbReference>
<dbReference type="SMART" id="SM01360">
    <property type="entry name" value="A2M"/>
    <property type="match status" value="1"/>
</dbReference>
<dbReference type="Gene3D" id="2.60.40.1930">
    <property type="match status" value="1"/>
</dbReference>
<dbReference type="InterPro" id="IPR008930">
    <property type="entry name" value="Terpenoid_cyclase/PrenylTrfase"/>
</dbReference>
<dbReference type="Proteomes" id="UP000019131">
    <property type="component" value="Unassembled WGS sequence"/>
</dbReference>
<feature type="domain" description="Alpha-2-macroglobulin" evidence="3">
    <location>
        <begin position="1162"/>
        <end position="1252"/>
    </location>
</feature>
<dbReference type="PANTHER" id="PTHR40094:SF1">
    <property type="entry name" value="UBIQUITIN DOMAIN-CONTAINING PROTEIN"/>
    <property type="match status" value="1"/>
</dbReference>
<dbReference type="InterPro" id="IPR002890">
    <property type="entry name" value="MG2"/>
</dbReference>
<dbReference type="GO" id="GO:0004866">
    <property type="term" value="F:endopeptidase inhibitor activity"/>
    <property type="evidence" value="ECO:0007669"/>
    <property type="project" value="InterPro"/>
</dbReference>
<dbReference type="InterPro" id="IPR001599">
    <property type="entry name" value="Macroglobln_a2"/>
</dbReference>
<evidence type="ECO:0000256" key="1">
    <source>
        <dbReference type="ARBA" id="ARBA00010556"/>
    </source>
</evidence>
<feature type="signal peptide" evidence="2">
    <location>
        <begin position="1"/>
        <end position="25"/>
    </location>
</feature>